<protein>
    <submittedName>
        <fullName evidence="1">Uncharacterized protein</fullName>
    </submittedName>
</protein>
<comment type="caution">
    <text evidence="1">The sequence shown here is derived from an EMBL/GenBank/DDBJ whole genome shotgun (WGS) entry which is preliminary data.</text>
</comment>
<gene>
    <name evidence="1" type="ORF">GCM10023184_15170</name>
</gene>
<dbReference type="Proteomes" id="UP001501725">
    <property type="component" value="Unassembled WGS sequence"/>
</dbReference>
<organism evidence="1 2">
    <name type="scientific">Flaviaesturariibacter amylovorans</name>
    <dbReference type="NCBI Taxonomy" id="1084520"/>
    <lineage>
        <taxon>Bacteria</taxon>
        <taxon>Pseudomonadati</taxon>
        <taxon>Bacteroidota</taxon>
        <taxon>Chitinophagia</taxon>
        <taxon>Chitinophagales</taxon>
        <taxon>Chitinophagaceae</taxon>
        <taxon>Flaviaestuariibacter</taxon>
    </lineage>
</organism>
<name>A0ABP8GLE4_9BACT</name>
<reference evidence="2" key="1">
    <citation type="journal article" date="2019" name="Int. J. Syst. Evol. Microbiol.">
        <title>The Global Catalogue of Microorganisms (GCM) 10K type strain sequencing project: providing services to taxonomists for standard genome sequencing and annotation.</title>
        <authorList>
            <consortium name="The Broad Institute Genomics Platform"/>
            <consortium name="The Broad Institute Genome Sequencing Center for Infectious Disease"/>
            <person name="Wu L."/>
            <person name="Ma J."/>
        </authorList>
    </citation>
    <scope>NUCLEOTIDE SEQUENCE [LARGE SCALE GENOMIC DNA]</scope>
    <source>
        <strain evidence="2">JCM 17919</strain>
    </source>
</reference>
<evidence type="ECO:0000313" key="1">
    <source>
        <dbReference type="EMBL" id="GAA4326502.1"/>
    </source>
</evidence>
<sequence length="219" mass="25465">MAQRLYNRYSMQMAVKACMEKNRSRWAGNPFIPETMDYISVRLRKAQELFDKKEQVSTEGHTLSKNVVLDGIAARAWLMSTRLVVFARKKGLRVLLTEVDHPRSYFERGPEVERIARAAAITEKAEHYLPQLEPYKIRMSDVASLNADIEQVRPLSSERDAVGDEAQQLTNSLPRLLQEVQDKLYELDEEITAFMDEFPDFQDQYFYARRTTDRKATHA</sequence>
<accession>A0ABP8GLE4</accession>
<keyword evidence="2" id="KW-1185">Reference proteome</keyword>
<evidence type="ECO:0000313" key="2">
    <source>
        <dbReference type="Proteomes" id="UP001501725"/>
    </source>
</evidence>
<proteinExistence type="predicted"/>
<dbReference type="RefSeq" id="WP_345254797.1">
    <property type="nucleotide sequence ID" value="NZ_BAABGY010000006.1"/>
</dbReference>
<dbReference type="EMBL" id="BAABGY010000006">
    <property type="protein sequence ID" value="GAA4326502.1"/>
    <property type="molecule type" value="Genomic_DNA"/>
</dbReference>